<proteinExistence type="predicted"/>
<feature type="compositionally biased region" description="Polar residues" evidence="1">
    <location>
        <begin position="24"/>
        <end position="36"/>
    </location>
</feature>
<dbReference type="AlphaFoldDB" id="A0A139AI19"/>
<sequence>MFAVKQSSEPADPLTVAIFRPRTSRPSAPSWSNPTHPHQMPPISKRPPCWDTSQSSPSSLNSAHQTHARACQGSSNGAHSGRRDAFGPVTEDAMEMVPKLFGAGAKVTRDILDTASFNAVDEEGLKVYEMIKRIWDNENSGTD</sequence>
<feature type="compositionally biased region" description="Polar residues" evidence="1">
    <location>
        <begin position="51"/>
        <end position="65"/>
    </location>
</feature>
<feature type="region of interest" description="Disordered" evidence="1">
    <location>
        <begin position="1"/>
        <end position="90"/>
    </location>
</feature>
<evidence type="ECO:0000256" key="1">
    <source>
        <dbReference type="SAM" id="MobiDB-lite"/>
    </source>
</evidence>
<accession>A0A139AI19</accession>
<protein>
    <submittedName>
        <fullName evidence="2">Uncharacterized protein</fullName>
    </submittedName>
</protein>
<name>A0A139AI19_GONPJ</name>
<keyword evidence="3" id="KW-1185">Reference proteome</keyword>
<reference evidence="2 3" key="1">
    <citation type="journal article" date="2015" name="Genome Biol. Evol.">
        <title>Phylogenomic analyses indicate that early fungi evolved digesting cell walls of algal ancestors of land plants.</title>
        <authorList>
            <person name="Chang Y."/>
            <person name="Wang S."/>
            <person name="Sekimoto S."/>
            <person name="Aerts A.L."/>
            <person name="Choi C."/>
            <person name="Clum A."/>
            <person name="LaButti K.M."/>
            <person name="Lindquist E.A."/>
            <person name="Yee Ngan C."/>
            <person name="Ohm R.A."/>
            <person name="Salamov A.A."/>
            <person name="Grigoriev I.V."/>
            <person name="Spatafora J.W."/>
            <person name="Berbee M.L."/>
        </authorList>
    </citation>
    <scope>NUCLEOTIDE SEQUENCE [LARGE SCALE GENOMIC DNA]</scope>
    <source>
        <strain evidence="2 3">JEL478</strain>
    </source>
</reference>
<gene>
    <name evidence="2" type="ORF">M427DRAFT_43768</name>
</gene>
<dbReference type="EMBL" id="KQ965754">
    <property type="protein sequence ID" value="KXS16339.1"/>
    <property type="molecule type" value="Genomic_DNA"/>
</dbReference>
<evidence type="ECO:0000313" key="3">
    <source>
        <dbReference type="Proteomes" id="UP000070544"/>
    </source>
</evidence>
<organism evidence="2 3">
    <name type="scientific">Gonapodya prolifera (strain JEL478)</name>
    <name type="common">Monoblepharis prolifera</name>
    <dbReference type="NCBI Taxonomy" id="1344416"/>
    <lineage>
        <taxon>Eukaryota</taxon>
        <taxon>Fungi</taxon>
        <taxon>Fungi incertae sedis</taxon>
        <taxon>Chytridiomycota</taxon>
        <taxon>Chytridiomycota incertae sedis</taxon>
        <taxon>Monoblepharidomycetes</taxon>
        <taxon>Monoblepharidales</taxon>
        <taxon>Gonapodyaceae</taxon>
        <taxon>Gonapodya</taxon>
    </lineage>
</organism>
<dbReference type="Proteomes" id="UP000070544">
    <property type="component" value="Unassembled WGS sequence"/>
</dbReference>
<evidence type="ECO:0000313" key="2">
    <source>
        <dbReference type="EMBL" id="KXS16339.1"/>
    </source>
</evidence>